<proteinExistence type="predicted"/>
<dbReference type="Proteomes" id="UP000062998">
    <property type="component" value="Unassembled WGS sequence"/>
</dbReference>
<dbReference type="EMBL" id="LPIX01000063">
    <property type="protein sequence ID" value="KWE01169.1"/>
    <property type="molecule type" value="Genomic_DNA"/>
</dbReference>
<evidence type="ECO:0000313" key="1">
    <source>
        <dbReference type="EMBL" id="KWE01169.1"/>
    </source>
</evidence>
<dbReference type="AlphaFoldDB" id="A0A125G754"/>
<comment type="caution">
    <text evidence="1">The sequence shown here is derived from an EMBL/GenBank/DDBJ whole genome shotgun (WGS) entry which is preliminary data.</text>
</comment>
<sequence length="113" mass="12278">MGACRLERFRDERRDGLPRVGRGLFVVVDGRAALDARASAYENGCLVSALITWPRSFSASRQWRSVCAFGKVSGGLNARPSKTCRAPGYSVRLTSRPAAFSRSTYARHGAIGV</sequence>
<gene>
    <name evidence="1" type="ORF">WL73_16530</name>
</gene>
<name>A0A125G754_9BURK</name>
<accession>A0A125G754</accession>
<protein>
    <submittedName>
        <fullName evidence="1">Uncharacterized protein</fullName>
    </submittedName>
</protein>
<reference evidence="1 2" key="1">
    <citation type="submission" date="2015-11" db="EMBL/GenBank/DDBJ databases">
        <title>Expanding the genomic diversity of Burkholderia species for the development of highly accurate diagnostics.</title>
        <authorList>
            <person name="Sahl J."/>
            <person name="Keim P."/>
            <person name="Wagner D."/>
        </authorList>
    </citation>
    <scope>NUCLEOTIDE SEQUENCE [LARGE SCALE GENOMIC DNA]</scope>
    <source>
        <strain evidence="1 2">MSMB2167WGS</strain>
    </source>
</reference>
<evidence type="ECO:0000313" key="2">
    <source>
        <dbReference type="Proteomes" id="UP000062998"/>
    </source>
</evidence>
<organism evidence="1 2">
    <name type="scientific">Burkholderia ubonensis</name>
    <dbReference type="NCBI Taxonomy" id="101571"/>
    <lineage>
        <taxon>Bacteria</taxon>
        <taxon>Pseudomonadati</taxon>
        <taxon>Pseudomonadota</taxon>
        <taxon>Betaproteobacteria</taxon>
        <taxon>Burkholderiales</taxon>
        <taxon>Burkholderiaceae</taxon>
        <taxon>Burkholderia</taxon>
        <taxon>Burkholderia cepacia complex</taxon>
    </lineage>
</organism>